<feature type="region of interest" description="Disordered" evidence="1">
    <location>
        <begin position="122"/>
        <end position="156"/>
    </location>
</feature>
<sequence length="211" mass="24102">MGEHFQDDLSEAVLDRASRGEHRDVAGVPEKSFLTEKDEYTAARRDRSRSERGFPGNAGGKVISRLAGAGDIALRDDRVDPHRKLKNGEQDERQGHSLVFEEDLPRILYGAGEGFEGMFEKKVPSSKSRSDLPRVRGHKGKADRVPAGFPSKCPRHEDIPSTWDTYWKQEEFEERADLDEDAMVFQLIQDLSDMDWLEKALRTLRFRGDRE</sequence>
<feature type="compositionally biased region" description="Basic and acidic residues" evidence="1">
    <location>
        <begin position="73"/>
        <end position="95"/>
    </location>
</feature>
<feature type="region of interest" description="Disordered" evidence="1">
    <location>
        <begin position="1"/>
        <end position="97"/>
    </location>
</feature>
<feature type="compositionally biased region" description="Basic and acidic residues" evidence="1">
    <location>
        <begin position="33"/>
        <end position="52"/>
    </location>
</feature>
<comment type="caution">
    <text evidence="2">The sequence shown here is derived from an EMBL/GenBank/DDBJ whole genome shotgun (WGS) entry which is preliminary data.</text>
</comment>
<feature type="compositionally biased region" description="Basic and acidic residues" evidence="1">
    <location>
        <begin position="1"/>
        <end position="25"/>
    </location>
</feature>
<reference evidence="2 3" key="1">
    <citation type="submission" date="2024-07" db="EMBL/GenBank/DDBJ databases">
        <title>Chromosome-level genome assembly of the water stick insect Ranatra chinensis (Heteroptera: Nepidae).</title>
        <authorList>
            <person name="Liu X."/>
        </authorList>
    </citation>
    <scope>NUCLEOTIDE SEQUENCE [LARGE SCALE GENOMIC DNA]</scope>
    <source>
        <strain evidence="2">Cailab_2021Rc</strain>
        <tissue evidence="2">Muscle</tissue>
    </source>
</reference>
<protein>
    <submittedName>
        <fullName evidence="2">Uncharacterized protein</fullName>
    </submittedName>
</protein>
<proteinExistence type="predicted"/>
<evidence type="ECO:0000313" key="3">
    <source>
        <dbReference type="Proteomes" id="UP001558652"/>
    </source>
</evidence>
<feature type="compositionally biased region" description="Basic and acidic residues" evidence="1">
    <location>
        <begin position="122"/>
        <end position="144"/>
    </location>
</feature>
<name>A0ABD0Y899_9HEMI</name>
<evidence type="ECO:0000313" key="2">
    <source>
        <dbReference type="EMBL" id="KAL1123588.1"/>
    </source>
</evidence>
<dbReference type="EMBL" id="JBFDAA010000012">
    <property type="protein sequence ID" value="KAL1123588.1"/>
    <property type="molecule type" value="Genomic_DNA"/>
</dbReference>
<dbReference type="AlphaFoldDB" id="A0ABD0Y899"/>
<dbReference type="Proteomes" id="UP001558652">
    <property type="component" value="Unassembled WGS sequence"/>
</dbReference>
<accession>A0ABD0Y899</accession>
<evidence type="ECO:0000256" key="1">
    <source>
        <dbReference type="SAM" id="MobiDB-lite"/>
    </source>
</evidence>
<organism evidence="2 3">
    <name type="scientific">Ranatra chinensis</name>
    <dbReference type="NCBI Taxonomy" id="642074"/>
    <lineage>
        <taxon>Eukaryota</taxon>
        <taxon>Metazoa</taxon>
        <taxon>Ecdysozoa</taxon>
        <taxon>Arthropoda</taxon>
        <taxon>Hexapoda</taxon>
        <taxon>Insecta</taxon>
        <taxon>Pterygota</taxon>
        <taxon>Neoptera</taxon>
        <taxon>Paraneoptera</taxon>
        <taxon>Hemiptera</taxon>
        <taxon>Heteroptera</taxon>
        <taxon>Panheteroptera</taxon>
        <taxon>Nepomorpha</taxon>
        <taxon>Nepidae</taxon>
        <taxon>Ranatrinae</taxon>
        <taxon>Ranatra</taxon>
    </lineage>
</organism>
<keyword evidence="3" id="KW-1185">Reference proteome</keyword>
<gene>
    <name evidence="2" type="ORF">AAG570_002664</name>
</gene>